<dbReference type="CDD" id="cd03786">
    <property type="entry name" value="GTB_UDP-GlcNAc_2-Epimerase"/>
    <property type="match status" value="1"/>
</dbReference>
<evidence type="ECO:0000256" key="4">
    <source>
        <dbReference type="RuleBase" id="RU003513"/>
    </source>
</evidence>
<evidence type="ECO:0000259" key="5">
    <source>
        <dbReference type="Pfam" id="PF02350"/>
    </source>
</evidence>
<dbReference type="AlphaFoldDB" id="A0A939E2L7"/>
<feature type="domain" description="UDP-N-acetylglucosamine 2-epimerase" evidence="5">
    <location>
        <begin position="25"/>
        <end position="366"/>
    </location>
</feature>
<evidence type="ECO:0000313" key="7">
    <source>
        <dbReference type="Proteomes" id="UP000664332"/>
    </source>
</evidence>
<evidence type="ECO:0000256" key="2">
    <source>
        <dbReference type="ARBA" id="ARBA00038209"/>
    </source>
</evidence>
<dbReference type="NCBIfam" id="TIGR00236">
    <property type="entry name" value="wecB"/>
    <property type="match status" value="1"/>
</dbReference>
<evidence type="ECO:0000256" key="1">
    <source>
        <dbReference type="ARBA" id="ARBA00023235"/>
    </source>
</evidence>
<dbReference type="Gene3D" id="3.40.50.2000">
    <property type="entry name" value="Glycogen Phosphorylase B"/>
    <property type="match status" value="2"/>
</dbReference>
<keyword evidence="7" id="KW-1185">Reference proteome</keyword>
<dbReference type="PANTHER" id="PTHR43174:SF2">
    <property type="entry name" value="UDP-N-ACETYLGLUCOSAMINE 2-EPIMERASE"/>
    <property type="match status" value="1"/>
</dbReference>
<dbReference type="SUPFAM" id="SSF53756">
    <property type="entry name" value="UDP-Glycosyltransferase/glycogen phosphorylase"/>
    <property type="match status" value="1"/>
</dbReference>
<name>A0A939E2L7_9CORY</name>
<proteinExistence type="inferred from homology"/>
<comment type="caution">
    <text evidence="6">The sequence shown here is derived from an EMBL/GenBank/DDBJ whole genome shotgun (WGS) entry which is preliminary data.</text>
</comment>
<protein>
    <recommendedName>
        <fullName evidence="3">UDP-N-acetylglucosamine 2-epimerase (non-hydrolyzing)</fullName>
        <ecNumber evidence="3">5.1.3.14</ecNumber>
    </recommendedName>
</protein>
<sequence>MVKKRLGIVYGTRPEFIKLWPIIRQLQDDPDFSTVTICTGQHREMLDVIHNTFGFTPDYHLSVFQKNQHLTDLSAKLFSSLGSTLRKLDLDAVVVQGDTATTVIGAQAAFYTGLPVIHVEAGLRTDKLRNPFPEEANRRLVTQLADLHLAPTQLARTRLLAEKVPESRVAVTGNTVIDALSMLENTPVHFEDPRAEEVVESASPFLLVTCHRRENWAQLPQVAQALDHIAAEFPEWRILLPVHGNEDLRRSFEALIDRHKTVVLTGFLGYPEFLAAQKAARIVLSDSGGVQEESPAFGTPVLCMRKFTERQEAVDAGCVTLVGTDTDAIVEAFTRLATDPGAYASMAHAAHPYGTGDAAVRSIEAIRTMFDKRTA</sequence>
<dbReference type="GO" id="GO:0008761">
    <property type="term" value="F:UDP-N-acetylglucosamine 2-epimerase activity"/>
    <property type="evidence" value="ECO:0007669"/>
    <property type="project" value="UniProtKB-EC"/>
</dbReference>
<accession>A0A939E2L7</accession>
<keyword evidence="1 4" id="KW-0413">Isomerase</keyword>
<organism evidence="6 7">
    <name type="scientific">Corynebacterium mendelii</name>
    <dbReference type="NCBI Taxonomy" id="2765362"/>
    <lineage>
        <taxon>Bacteria</taxon>
        <taxon>Bacillati</taxon>
        <taxon>Actinomycetota</taxon>
        <taxon>Actinomycetes</taxon>
        <taxon>Mycobacteriales</taxon>
        <taxon>Corynebacteriaceae</taxon>
        <taxon>Corynebacterium</taxon>
    </lineage>
</organism>
<evidence type="ECO:0000256" key="3">
    <source>
        <dbReference type="ARBA" id="ARBA00038858"/>
    </source>
</evidence>
<dbReference type="Pfam" id="PF02350">
    <property type="entry name" value="Epimerase_2"/>
    <property type="match status" value="1"/>
</dbReference>
<dbReference type="EC" id="5.1.3.14" evidence="3"/>
<dbReference type="InterPro" id="IPR029767">
    <property type="entry name" value="WecB-like"/>
</dbReference>
<dbReference type="Proteomes" id="UP000664332">
    <property type="component" value="Unassembled WGS sequence"/>
</dbReference>
<comment type="similarity">
    <text evidence="2 4">Belongs to the UDP-N-acetylglucosamine 2-epimerase family.</text>
</comment>
<dbReference type="PANTHER" id="PTHR43174">
    <property type="entry name" value="UDP-N-ACETYLGLUCOSAMINE 2-EPIMERASE"/>
    <property type="match status" value="1"/>
</dbReference>
<dbReference type="RefSeq" id="WP_207279783.1">
    <property type="nucleotide sequence ID" value="NZ_JAFLEQ010000018.1"/>
</dbReference>
<dbReference type="EMBL" id="JAFLEQ010000018">
    <property type="protein sequence ID" value="MBN9645299.1"/>
    <property type="molecule type" value="Genomic_DNA"/>
</dbReference>
<gene>
    <name evidence="6" type="primary">wecB</name>
    <name evidence="6" type="ORF">JZY06_11850</name>
</gene>
<reference evidence="6" key="1">
    <citation type="submission" date="2021-03" db="EMBL/GenBank/DDBJ databases">
        <authorList>
            <person name="Sun Q."/>
        </authorList>
    </citation>
    <scope>NUCLEOTIDE SEQUENCE</scope>
    <source>
        <strain evidence="6">CCM 8862</strain>
    </source>
</reference>
<dbReference type="InterPro" id="IPR003331">
    <property type="entry name" value="UDP_GlcNAc_Epimerase_2_dom"/>
</dbReference>
<evidence type="ECO:0000313" key="6">
    <source>
        <dbReference type="EMBL" id="MBN9645299.1"/>
    </source>
</evidence>